<evidence type="ECO:0000256" key="11">
    <source>
        <dbReference type="ARBA" id="ARBA00030128"/>
    </source>
</evidence>
<dbReference type="FunFam" id="3.30.63.10:FF:000002">
    <property type="entry name" value="Guanylate kinase 1"/>
    <property type="match status" value="1"/>
</dbReference>
<dbReference type="EMBL" id="QXDL01000312">
    <property type="protein sequence ID" value="RIH76620.1"/>
    <property type="molecule type" value="Genomic_DNA"/>
</dbReference>
<dbReference type="PROSITE" id="PS00856">
    <property type="entry name" value="GUANYLATE_KINASE_1"/>
    <property type="match status" value="1"/>
</dbReference>
<evidence type="ECO:0000256" key="3">
    <source>
        <dbReference type="ARBA" id="ARBA00005790"/>
    </source>
</evidence>
<dbReference type="Pfam" id="PF00625">
    <property type="entry name" value="Guanylate_kin"/>
    <property type="match status" value="1"/>
</dbReference>
<dbReference type="NCBIfam" id="TIGR03263">
    <property type="entry name" value="guanyl_kin"/>
    <property type="match status" value="1"/>
</dbReference>
<feature type="binding site" evidence="13">
    <location>
        <begin position="23"/>
        <end position="30"/>
    </location>
    <ligand>
        <name>ATP</name>
        <dbReference type="ChEBI" id="CHEBI:30616"/>
    </ligand>
</feature>
<keyword evidence="7 13" id="KW-0808">Transferase</keyword>
<comment type="subcellular location">
    <subcellularLocation>
        <location evidence="2 13">Cytoplasm</location>
    </subcellularLocation>
</comment>
<evidence type="ECO:0000256" key="6">
    <source>
        <dbReference type="ARBA" id="ARBA00022490"/>
    </source>
</evidence>
<comment type="function">
    <text evidence="1 13">Essential for recycling GMP and indirectly, cGMP.</text>
</comment>
<dbReference type="EC" id="2.7.4.8" evidence="4 13"/>
<feature type="domain" description="Guanylate kinase-like" evidence="15">
    <location>
        <begin position="16"/>
        <end position="195"/>
    </location>
</feature>
<protein>
    <recommendedName>
        <fullName evidence="5 13">Guanylate kinase</fullName>
        <ecNumber evidence="4 13">2.7.4.8</ecNumber>
    </recommendedName>
    <alternativeName>
        <fullName evidence="11 13">GMP kinase</fullName>
    </alternativeName>
</protein>
<keyword evidence="17" id="KW-1185">Reference proteome</keyword>
<organism evidence="16 17">
    <name type="scientific">Calidithermus terrae</name>
    <dbReference type="NCBI Taxonomy" id="1408545"/>
    <lineage>
        <taxon>Bacteria</taxon>
        <taxon>Thermotogati</taxon>
        <taxon>Deinococcota</taxon>
        <taxon>Deinococci</taxon>
        <taxon>Thermales</taxon>
        <taxon>Thermaceae</taxon>
        <taxon>Calidithermus</taxon>
    </lineage>
</organism>
<proteinExistence type="inferred from homology"/>
<evidence type="ECO:0000256" key="8">
    <source>
        <dbReference type="ARBA" id="ARBA00022741"/>
    </source>
</evidence>
<dbReference type="HAMAP" id="MF_00328">
    <property type="entry name" value="Guanylate_kinase"/>
    <property type="match status" value="1"/>
</dbReference>
<sequence>MPWFAGLFEVSAVARGTLFVMTGASGVGKGTIRAQVMGYLHKSLHYSISMTTRAPRPGEKHGQDYYFVSKEEFEARIARNGFLEHAEFVGNYYGTPREPVEEALDRGLDVLLEIEVQGALQVAERAPDAVMIFIVPPSLSELKHRLLLRGTESLEKIEKRLAQARREMEAAHNFHYVVVNDELGSAVNDFMAVIRAERLRYPRMREAIAQALTHDPEIDAENAVLEETIRKAGS</sequence>
<keyword evidence="10 13" id="KW-0067">ATP-binding</keyword>
<dbReference type="RefSeq" id="WP_119316693.1">
    <property type="nucleotide sequence ID" value="NZ_QXDL01000312.1"/>
</dbReference>
<dbReference type="InterPro" id="IPR008145">
    <property type="entry name" value="GK/Ca_channel_bsu"/>
</dbReference>
<evidence type="ECO:0000313" key="17">
    <source>
        <dbReference type="Proteomes" id="UP000265715"/>
    </source>
</evidence>
<keyword evidence="8 13" id="KW-0547">Nucleotide-binding</keyword>
<evidence type="ECO:0000256" key="1">
    <source>
        <dbReference type="ARBA" id="ARBA00003531"/>
    </source>
</evidence>
<dbReference type="CDD" id="cd00071">
    <property type="entry name" value="GMPK"/>
    <property type="match status" value="1"/>
</dbReference>
<evidence type="ECO:0000256" key="10">
    <source>
        <dbReference type="ARBA" id="ARBA00022840"/>
    </source>
</evidence>
<dbReference type="PANTHER" id="PTHR23117">
    <property type="entry name" value="GUANYLATE KINASE-RELATED"/>
    <property type="match status" value="1"/>
</dbReference>
<dbReference type="GO" id="GO:0005524">
    <property type="term" value="F:ATP binding"/>
    <property type="evidence" value="ECO:0007669"/>
    <property type="project" value="UniProtKB-UniRule"/>
</dbReference>
<evidence type="ECO:0000259" key="15">
    <source>
        <dbReference type="PROSITE" id="PS50052"/>
    </source>
</evidence>
<evidence type="ECO:0000256" key="5">
    <source>
        <dbReference type="ARBA" id="ARBA00016296"/>
    </source>
</evidence>
<keyword evidence="6 13" id="KW-0963">Cytoplasm</keyword>
<evidence type="ECO:0000256" key="14">
    <source>
        <dbReference type="SAM" id="Coils"/>
    </source>
</evidence>
<dbReference type="SUPFAM" id="SSF52540">
    <property type="entry name" value="P-loop containing nucleoside triphosphate hydrolases"/>
    <property type="match status" value="1"/>
</dbReference>
<evidence type="ECO:0000256" key="13">
    <source>
        <dbReference type="HAMAP-Rule" id="MF_00328"/>
    </source>
</evidence>
<feature type="coiled-coil region" evidence="14">
    <location>
        <begin position="147"/>
        <end position="174"/>
    </location>
</feature>
<dbReference type="FunFam" id="3.40.50.300:FF:000855">
    <property type="entry name" value="Guanylate kinase"/>
    <property type="match status" value="1"/>
</dbReference>
<reference evidence="16 17" key="1">
    <citation type="submission" date="2018-08" db="EMBL/GenBank/DDBJ databases">
        <title>Meiothermus terrae DSM 26712 genome sequencing project.</title>
        <authorList>
            <person name="Da Costa M.S."/>
            <person name="Albuquerque L."/>
            <person name="Raposo P."/>
            <person name="Froufe H.J.C."/>
            <person name="Barroso C.S."/>
            <person name="Egas C."/>
        </authorList>
    </citation>
    <scope>NUCLEOTIDE SEQUENCE [LARGE SCALE GENOMIC DNA]</scope>
    <source>
        <strain evidence="16 17">DSM 26712</strain>
    </source>
</reference>
<evidence type="ECO:0000256" key="2">
    <source>
        <dbReference type="ARBA" id="ARBA00004496"/>
    </source>
</evidence>
<dbReference type="InterPro" id="IPR020590">
    <property type="entry name" value="Guanylate_kinase_CS"/>
</dbReference>
<dbReference type="GO" id="GO:0004385">
    <property type="term" value="F:GMP kinase activity"/>
    <property type="evidence" value="ECO:0007669"/>
    <property type="project" value="UniProtKB-UniRule"/>
</dbReference>
<dbReference type="GO" id="GO:0005829">
    <property type="term" value="C:cytosol"/>
    <property type="evidence" value="ECO:0007669"/>
    <property type="project" value="TreeGrafter"/>
</dbReference>
<dbReference type="AlphaFoldDB" id="A0A399E228"/>
<name>A0A399E228_9DEIN</name>
<dbReference type="PANTHER" id="PTHR23117:SF13">
    <property type="entry name" value="GUANYLATE KINASE"/>
    <property type="match status" value="1"/>
</dbReference>
<evidence type="ECO:0000256" key="12">
    <source>
        <dbReference type="ARBA" id="ARBA00048594"/>
    </source>
</evidence>
<dbReference type="Gene3D" id="3.40.50.300">
    <property type="entry name" value="P-loop containing nucleotide triphosphate hydrolases"/>
    <property type="match status" value="1"/>
</dbReference>
<keyword evidence="14" id="KW-0175">Coiled coil</keyword>
<evidence type="ECO:0000313" key="16">
    <source>
        <dbReference type="EMBL" id="RIH76620.1"/>
    </source>
</evidence>
<dbReference type="OrthoDB" id="9808150at2"/>
<dbReference type="InterPro" id="IPR008144">
    <property type="entry name" value="Guanylate_kin-like_dom"/>
</dbReference>
<evidence type="ECO:0000256" key="4">
    <source>
        <dbReference type="ARBA" id="ARBA00012961"/>
    </source>
</evidence>
<dbReference type="InterPro" id="IPR027417">
    <property type="entry name" value="P-loop_NTPase"/>
</dbReference>
<keyword evidence="9 13" id="KW-0418">Kinase</keyword>
<comment type="similarity">
    <text evidence="3 13">Belongs to the guanylate kinase family.</text>
</comment>
<dbReference type="PROSITE" id="PS50052">
    <property type="entry name" value="GUANYLATE_KINASE_2"/>
    <property type="match status" value="1"/>
</dbReference>
<dbReference type="Gene3D" id="3.30.63.10">
    <property type="entry name" value="Guanylate Kinase phosphate binding domain"/>
    <property type="match status" value="1"/>
</dbReference>
<comment type="caution">
    <text evidence="16">The sequence shown here is derived from an EMBL/GenBank/DDBJ whole genome shotgun (WGS) entry which is preliminary data.</text>
</comment>
<dbReference type="Proteomes" id="UP000265715">
    <property type="component" value="Unassembled WGS sequence"/>
</dbReference>
<dbReference type="InterPro" id="IPR017665">
    <property type="entry name" value="Guanylate_kinase"/>
</dbReference>
<evidence type="ECO:0000256" key="7">
    <source>
        <dbReference type="ARBA" id="ARBA00022679"/>
    </source>
</evidence>
<evidence type="ECO:0000256" key="9">
    <source>
        <dbReference type="ARBA" id="ARBA00022777"/>
    </source>
</evidence>
<accession>A0A399E228</accession>
<comment type="catalytic activity">
    <reaction evidence="12 13">
        <text>GMP + ATP = GDP + ADP</text>
        <dbReference type="Rhea" id="RHEA:20780"/>
        <dbReference type="ChEBI" id="CHEBI:30616"/>
        <dbReference type="ChEBI" id="CHEBI:58115"/>
        <dbReference type="ChEBI" id="CHEBI:58189"/>
        <dbReference type="ChEBI" id="CHEBI:456216"/>
        <dbReference type="EC" id="2.7.4.8"/>
    </reaction>
</comment>
<dbReference type="SMART" id="SM00072">
    <property type="entry name" value="GuKc"/>
    <property type="match status" value="1"/>
</dbReference>
<gene>
    <name evidence="13 16" type="primary">gmk</name>
    <name evidence="16" type="ORF">Mterra_03853</name>
</gene>